<reference evidence="2" key="1">
    <citation type="submission" date="2016-04" db="EMBL/GenBank/DDBJ databases">
        <title>Cephalotus genome sequencing.</title>
        <authorList>
            <person name="Fukushima K."/>
            <person name="Hasebe M."/>
            <person name="Fang X."/>
        </authorList>
    </citation>
    <scope>NUCLEOTIDE SEQUENCE [LARGE SCALE GENOMIC DNA]</scope>
    <source>
        <strain evidence="2">cv. St1</strain>
    </source>
</reference>
<evidence type="ECO:0000313" key="1">
    <source>
        <dbReference type="EMBL" id="GAV65171.1"/>
    </source>
</evidence>
<evidence type="ECO:0000313" key="2">
    <source>
        <dbReference type="Proteomes" id="UP000187406"/>
    </source>
</evidence>
<feature type="non-terminal residue" evidence="1">
    <location>
        <position position="1"/>
    </location>
</feature>
<gene>
    <name evidence="1" type="ORF">CFOL_v3_08686</name>
</gene>
<dbReference type="Proteomes" id="UP000187406">
    <property type="component" value="Unassembled WGS sequence"/>
</dbReference>
<keyword evidence="2" id="KW-1185">Reference proteome</keyword>
<protein>
    <submittedName>
        <fullName evidence="1">Uncharacterized protein</fullName>
    </submittedName>
</protein>
<dbReference type="AlphaFoldDB" id="A0A1Q3BAX8"/>
<dbReference type="InterPro" id="IPR055298">
    <property type="entry name" value="AtLOH3-like"/>
</dbReference>
<comment type="caution">
    <text evidence="1">The sequence shown here is derived from an EMBL/GenBank/DDBJ whole genome shotgun (WGS) entry which is preliminary data.</text>
</comment>
<proteinExistence type="predicted"/>
<organism evidence="1 2">
    <name type="scientific">Cephalotus follicularis</name>
    <name type="common">Albany pitcher plant</name>
    <dbReference type="NCBI Taxonomy" id="3775"/>
    <lineage>
        <taxon>Eukaryota</taxon>
        <taxon>Viridiplantae</taxon>
        <taxon>Streptophyta</taxon>
        <taxon>Embryophyta</taxon>
        <taxon>Tracheophyta</taxon>
        <taxon>Spermatophyta</taxon>
        <taxon>Magnoliopsida</taxon>
        <taxon>eudicotyledons</taxon>
        <taxon>Gunneridae</taxon>
        <taxon>Pentapetalae</taxon>
        <taxon>rosids</taxon>
        <taxon>fabids</taxon>
        <taxon>Oxalidales</taxon>
        <taxon>Cephalotaceae</taxon>
        <taxon>Cephalotus</taxon>
    </lineage>
</organism>
<dbReference type="OrthoDB" id="785612at2759"/>
<dbReference type="EMBL" id="BDDD01000389">
    <property type="protein sequence ID" value="GAV65171.1"/>
    <property type="molecule type" value="Genomic_DNA"/>
</dbReference>
<sequence>AYDLLTSFDFAFILHLMKEIMGITDVLSQFLQQKSQYIVNAMQLMASLKLLIQSLRDNGWKNLLNDVRAFYVNHNIEIRKMSARFIMNRARSPSKENHKTIEHHYWVERYSLLLLILNFKR</sequence>
<accession>A0A1Q3BAX8</accession>
<dbReference type="InParanoid" id="A0A1Q3BAX8"/>
<dbReference type="PANTHER" id="PTHR11697:SF230">
    <property type="entry name" value="ZINC FINGER, MYM DOMAIN CONTAINING 1"/>
    <property type="match status" value="1"/>
</dbReference>
<dbReference type="PANTHER" id="PTHR11697">
    <property type="entry name" value="GENERAL TRANSCRIPTION FACTOR 2-RELATED ZINC FINGER PROTEIN"/>
    <property type="match status" value="1"/>
</dbReference>
<name>A0A1Q3BAX8_CEPFO</name>